<organism evidence="7 8">
    <name type="scientific">Strigamia maritima</name>
    <name type="common">European centipede</name>
    <name type="synonym">Geophilus maritimus</name>
    <dbReference type="NCBI Taxonomy" id="126957"/>
    <lineage>
        <taxon>Eukaryota</taxon>
        <taxon>Metazoa</taxon>
        <taxon>Ecdysozoa</taxon>
        <taxon>Arthropoda</taxon>
        <taxon>Myriapoda</taxon>
        <taxon>Chilopoda</taxon>
        <taxon>Pleurostigmophora</taxon>
        <taxon>Geophilomorpha</taxon>
        <taxon>Linotaeniidae</taxon>
        <taxon>Strigamia</taxon>
    </lineage>
</organism>
<dbReference type="EMBL" id="JH431878">
    <property type="status" value="NOT_ANNOTATED_CDS"/>
    <property type="molecule type" value="Genomic_DNA"/>
</dbReference>
<dbReference type="InterPro" id="IPR006076">
    <property type="entry name" value="FAD-dep_OxRdtase"/>
</dbReference>
<evidence type="ECO:0000256" key="3">
    <source>
        <dbReference type="ARBA" id="ARBA00022630"/>
    </source>
</evidence>
<comment type="similarity">
    <text evidence="2">Belongs to the MSOX/MTOX family.</text>
</comment>
<keyword evidence="4" id="KW-0274">FAD</keyword>
<dbReference type="SUPFAM" id="SSF51905">
    <property type="entry name" value="FAD/NAD(P)-binding domain"/>
    <property type="match status" value="1"/>
</dbReference>
<evidence type="ECO:0000256" key="1">
    <source>
        <dbReference type="ARBA" id="ARBA00001974"/>
    </source>
</evidence>
<dbReference type="EnsemblMetazoa" id="SMAR014805-RA">
    <property type="protein sequence ID" value="SMAR014805-PA"/>
    <property type="gene ID" value="SMAR014805"/>
</dbReference>
<dbReference type="GO" id="GO:0050660">
    <property type="term" value="F:flavin adenine dinucleotide binding"/>
    <property type="evidence" value="ECO:0007669"/>
    <property type="project" value="InterPro"/>
</dbReference>
<evidence type="ECO:0000256" key="2">
    <source>
        <dbReference type="ARBA" id="ARBA00010989"/>
    </source>
</evidence>
<protein>
    <recommendedName>
        <fullName evidence="6">FAD dependent oxidoreductase domain-containing protein</fullName>
    </recommendedName>
</protein>
<dbReference type="SUPFAM" id="SSF54373">
    <property type="entry name" value="FAD-linked reductases, C-terminal domain"/>
    <property type="match status" value="1"/>
</dbReference>
<dbReference type="GO" id="GO:0005777">
    <property type="term" value="C:peroxisome"/>
    <property type="evidence" value="ECO:0007669"/>
    <property type="project" value="TreeGrafter"/>
</dbReference>
<evidence type="ECO:0000259" key="6">
    <source>
        <dbReference type="Pfam" id="PF01266"/>
    </source>
</evidence>
<proteinExistence type="inferred from homology"/>
<dbReference type="InterPro" id="IPR045170">
    <property type="entry name" value="MTOX"/>
</dbReference>
<reference evidence="7" key="2">
    <citation type="submission" date="2015-02" db="UniProtKB">
        <authorList>
            <consortium name="EnsemblMetazoa"/>
        </authorList>
    </citation>
    <scope>IDENTIFICATION</scope>
</reference>
<dbReference type="HOGENOM" id="CLU_007884_2_2_1"/>
<dbReference type="Gene3D" id="3.50.50.60">
    <property type="entry name" value="FAD/NAD(P)-binding domain"/>
    <property type="match status" value="1"/>
</dbReference>
<dbReference type="PhylomeDB" id="T1JLS5"/>
<keyword evidence="8" id="KW-1185">Reference proteome</keyword>
<dbReference type="eggNOG" id="KOG2820">
    <property type="taxonomic scope" value="Eukaryota"/>
</dbReference>
<dbReference type="Pfam" id="PF01266">
    <property type="entry name" value="DAO"/>
    <property type="match status" value="1"/>
</dbReference>
<dbReference type="GO" id="GO:0008115">
    <property type="term" value="F:sarcosine oxidase activity"/>
    <property type="evidence" value="ECO:0007669"/>
    <property type="project" value="TreeGrafter"/>
</dbReference>
<dbReference type="STRING" id="126957.T1JLS5"/>
<accession>T1JLS5</accession>
<dbReference type="InterPro" id="IPR036188">
    <property type="entry name" value="FAD/NAD-bd_sf"/>
</dbReference>
<evidence type="ECO:0000313" key="8">
    <source>
        <dbReference type="Proteomes" id="UP000014500"/>
    </source>
</evidence>
<dbReference type="AlphaFoldDB" id="T1JLS5"/>
<dbReference type="OMA" id="WPMLWAH"/>
<evidence type="ECO:0000313" key="7">
    <source>
        <dbReference type="EnsemblMetazoa" id="SMAR014805-PA"/>
    </source>
</evidence>
<reference evidence="8" key="1">
    <citation type="submission" date="2011-05" db="EMBL/GenBank/DDBJ databases">
        <authorList>
            <person name="Richards S.R."/>
            <person name="Qu J."/>
            <person name="Jiang H."/>
            <person name="Jhangiani S.N."/>
            <person name="Agravi P."/>
            <person name="Goodspeed R."/>
            <person name="Gross S."/>
            <person name="Mandapat C."/>
            <person name="Jackson L."/>
            <person name="Mathew T."/>
            <person name="Pu L."/>
            <person name="Thornton R."/>
            <person name="Saada N."/>
            <person name="Wilczek-Boney K.B."/>
            <person name="Lee S."/>
            <person name="Kovar C."/>
            <person name="Wu Y."/>
            <person name="Scherer S.E."/>
            <person name="Worley K.C."/>
            <person name="Muzny D.M."/>
            <person name="Gibbs R."/>
        </authorList>
    </citation>
    <scope>NUCLEOTIDE SEQUENCE</scope>
    <source>
        <strain evidence="8">Brora</strain>
    </source>
</reference>
<keyword evidence="3" id="KW-0285">Flavoprotein</keyword>
<name>T1JLS5_STRMM</name>
<dbReference type="PANTHER" id="PTHR10961:SF46">
    <property type="entry name" value="PEROXISOMAL SARCOSINE OXIDASE"/>
    <property type="match status" value="1"/>
</dbReference>
<evidence type="ECO:0000256" key="4">
    <source>
        <dbReference type="ARBA" id="ARBA00022827"/>
    </source>
</evidence>
<evidence type="ECO:0000256" key="5">
    <source>
        <dbReference type="ARBA" id="ARBA00023002"/>
    </source>
</evidence>
<dbReference type="PANTHER" id="PTHR10961">
    <property type="entry name" value="PEROXISOMAL SARCOSINE OXIDASE"/>
    <property type="match status" value="1"/>
</dbReference>
<dbReference type="GO" id="GO:0050031">
    <property type="term" value="F:L-pipecolate oxidase activity"/>
    <property type="evidence" value="ECO:0007669"/>
    <property type="project" value="TreeGrafter"/>
</dbReference>
<dbReference type="GO" id="GO:0033514">
    <property type="term" value="P:L-lysine catabolic process to acetyl-CoA via L-pipecolate"/>
    <property type="evidence" value="ECO:0007669"/>
    <property type="project" value="TreeGrafter"/>
</dbReference>
<dbReference type="NCBIfam" id="NF008425">
    <property type="entry name" value="PRK11259.1"/>
    <property type="match status" value="1"/>
</dbReference>
<keyword evidence="5" id="KW-0560">Oxidoreductase</keyword>
<comment type="cofactor">
    <cofactor evidence="1">
        <name>FAD</name>
        <dbReference type="ChEBI" id="CHEBI:57692"/>
    </cofactor>
</comment>
<feature type="domain" description="FAD dependent oxidoreductase" evidence="6">
    <location>
        <begin position="21"/>
        <end position="362"/>
    </location>
</feature>
<dbReference type="Gene3D" id="3.30.9.10">
    <property type="entry name" value="D-Amino Acid Oxidase, subunit A, domain 2"/>
    <property type="match status" value="1"/>
</dbReference>
<sequence>MTILSQPSNNSKPDMEEESYDYIIVGAGIEGSATALELARRKKRTLLLEQFELGKSDGSSQGKSRIIRHSYKEDYFTSMTFEAYEEWFKIEKETGNNIYSKTGLLTVDKPLSEHLNDVCNALIKFNHPFEYLDSGTLHNRFPLLNLPECAAVYEADGGVLKADIALKSIQDLYVKAGGKAKGNSKVISIEPTPDKITIKTDVNDVYVANSIIICAGPWAPDLLESIGLDLPLDVVEIGVTYWKERHEGAYSSDKFPCIIDSTSGFYSLPSLEYPGHVKVMLNMGYQPSTENRIEKLSKYVRHFFPELDSTAPSREEKCYYTNTPDEAFVLDRHPNYKNIIIGAGFSGTGFKLAPVVGKILANFADGTNQDYDLQPFRINRFK</sequence>
<dbReference type="Proteomes" id="UP000014500">
    <property type="component" value="Unassembled WGS sequence"/>
</dbReference>